<dbReference type="PANTHER" id="PTHR10098:SF112">
    <property type="entry name" value="SLR0380 PROTEIN"/>
    <property type="match status" value="1"/>
</dbReference>
<dbReference type="EMBL" id="JAHHIF010000018">
    <property type="protein sequence ID" value="MBW4545761.1"/>
    <property type="molecule type" value="Genomic_DNA"/>
</dbReference>
<evidence type="ECO:0000259" key="2">
    <source>
        <dbReference type="Pfam" id="PF12770"/>
    </source>
</evidence>
<dbReference type="PROSITE" id="PS51257">
    <property type="entry name" value="PROKAR_LIPOPROTEIN"/>
    <property type="match status" value="1"/>
</dbReference>
<dbReference type="SUPFAM" id="SSF48452">
    <property type="entry name" value="TPR-like"/>
    <property type="match status" value="3"/>
</dbReference>
<proteinExistence type="predicted"/>
<dbReference type="InterPro" id="IPR019734">
    <property type="entry name" value="TPR_rpt"/>
</dbReference>
<evidence type="ECO:0000313" key="4">
    <source>
        <dbReference type="Proteomes" id="UP000753908"/>
    </source>
</evidence>
<reference evidence="3" key="2">
    <citation type="journal article" date="2022" name="Microbiol. Resour. Announc.">
        <title>Metagenome Sequencing to Explore Phylogenomics of Terrestrial Cyanobacteria.</title>
        <authorList>
            <person name="Ward R.D."/>
            <person name="Stajich J.E."/>
            <person name="Johansen J.R."/>
            <person name="Huntemann M."/>
            <person name="Clum A."/>
            <person name="Foster B."/>
            <person name="Foster B."/>
            <person name="Roux S."/>
            <person name="Palaniappan K."/>
            <person name="Varghese N."/>
            <person name="Mukherjee S."/>
            <person name="Reddy T.B.K."/>
            <person name="Daum C."/>
            <person name="Copeland A."/>
            <person name="Chen I.A."/>
            <person name="Ivanova N.N."/>
            <person name="Kyrpides N.C."/>
            <person name="Shapiro N."/>
            <person name="Eloe-Fadrosh E.A."/>
            <person name="Pietrasiak N."/>
        </authorList>
    </citation>
    <scope>NUCLEOTIDE SEQUENCE</scope>
    <source>
        <strain evidence="3">CPER-KK1</strain>
    </source>
</reference>
<comment type="caution">
    <text evidence="3">The sequence shown here is derived from an EMBL/GenBank/DDBJ whole genome shotgun (WGS) entry which is preliminary data.</text>
</comment>
<gene>
    <name evidence="3" type="ORF">KME25_15115</name>
</gene>
<dbReference type="Pfam" id="PF12770">
    <property type="entry name" value="CHAT"/>
    <property type="match status" value="1"/>
</dbReference>
<dbReference type="Proteomes" id="UP000753908">
    <property type="component" value="Unassembled WGS sequence"/>
</dbReference>
<reference evidence="3" key="1">
    <citation type="submission" date="2021-05" db="EMBL/GenBank/DDBJ databases">
        <authorList>
            <person name="Pietrasiak N."/>
            <person name="Ward R."/>
            <person name="Stajich J.E."/>
            <person name="Kurbessoian T."/>
        </authorList>
    </citation>
    <scope>NUCLEOTIDE SEQUENCE</scope>
    <source>
        <strain evidence="3">CPER-KK1</strain>
    </source>
</reference>
<organism evidence="3 4">
    <name type="scientific">Symplocastrum torsivum CPER-KK1</name>
    <dbReference type="NCBI Taxonomy" id="450513"/>
    <lineage>
        <taxon>Bacteria</taxon>
        <taxon>Bacillati</taxon>
        <taxon>Cyanobacteriota</taxon>
        <taxon>Cyanophyceae</taxon>
        <taxon>Oscillatoriophycideae</taxon>
        <taxon>Oscillatoriales</taxon>
        <taxon>Microcoleaceae</taxon>
        <taxon>Symplocastrum</taxon>
    </lineage>
</organism>
<dbReference type="AlphaFoldDB" id="A0A951UBK6"/>
<sequence>MKEQRREAYINLINGLLSCPSGEEPQILNANPDLVDAGFVQTMVQVAEVLEEKGDRNAADFLIDVARQLAKVLGLSSSTPTSSTLPNSESQLSFFLQVLLITADSNGNPQVVYPLLQENLDQLDDNFAQVLRSWASATLPEVEPKIAYDIAGSIGDFSALIQQFPLGNRASNLEIAIICNEIVTTVFTREAFPEDWARTQNNLGIEYRNRLRGERAENLEASIRCFLAALEVRTRDSLPEQWATTQNNLGGTFMYRLQGQRAENLEAAIRCFSAALEVRTRDFFPQEWAGTQNNLGLAYLYRIWGEKAENLEAAIHCFSEALEIFTRKAVPQEWADTQINLANAYLNRIWRERVENLEAAIHCFSEALEVYTREAFPYDWAETKNKLGIAYIDLRQGERAENLEAAIRCFSEALEIYTREAFPSNWADTKNKLGVAYLYRIQGGRAENLEIAIRCFSEALEYTRQDFPYGWAAIQINLGAAYKNRVRGERAENIEAAIGCFLAASKICTREDFPQEWGNAQNNLGNAYRHRIWGEQAENVEAAIRCFLAALEVRTREAFPYAWAETQNNLGATYRNRLWGERAENLETAIYHFLSALEVYTRSAFPQENVSTQFNLGVTYQDFQQLHKAYDAFAVAIDTVESLRNEIFSGSGIEEDKQKLAEESNDLYQCMVNVCLELGYHDQAIEYVERSKARNLVELLATRDLYPKGDIPEAVLNELNRLRREIAAEQRRIDIARSNQTGGSILSDERSQFSSNSSTVGGGTDHTRVNVLQQQLNDLITQQIQPIDPTFSLTQRVEPISFQQIQELLPDDKTVLIEWYILDETFLAFIITHQSPGITVWQSSPKDGRDLINWIIEYLQNYAQPSKEHWKDKLESRLNRLTQILHLEAVLAHVPDTCDRVILIPHLFLHLFPLHALPLPNQKDKCLLDKFPRGVRYAPSCQLLQLTEKQKRPDFSYFFGVQNPTEDLFYANLEVQTIHRFFELAYVLVEKNAKKDIFNTIPYTEHLRAAHCVHFSCHGEFNFESPLKSALLLADRQPLTLGEIFGLDLSQCRLVTLSACETGLTDFTSISDEYIGLPSAFLYAGALSVVSSLWAVNDLSTCFLTIKFYENLKNFSKLEARDVAIALNQAQKWLRDLTSEDFEAVFAKYQPQIDGILAQLSKGDRFEFHDSLNRTLDKIQAPDRQPKPFANPYYWAAFTATGV</sequence>
<protein>
    <submittedName>
        <fullName evidence="3">CHAT domain-containing protein</fullName>
    </submittedName>
</protein>
<dbReference type="InterPro" id="IPR024983">
    <property type="entry name" value="CHAT_dom"/>
</dbReference>
<dbReference type="SMART" id="SM00028">
    <property type="entry name" value="TPR"/>
    <property type="match status" value="8"/>
</dbReference>
<evidence type="ECO:0000313" key="3">
    <source>
        <dbReference type="EMBL" id="MBW4545761.1"/>
    </source>
</evidence>
<dbReference type="Gene3D" id="1.25.40.10">
    <property type="entry name" value="Tetratricopeptide repeat domain"/>
    <property type="match status" value="3"/>
</dbReference>
<feature type="region of interest" description="Disordered" evidence="1">
    <location>
        <begin position="742"/>
        <end position="764"/>
    </location>
</feature>
<name>A0A951UBK6_9CYAN</name>
<evidence type="ECO:0000256" key="1">
    <source>
        <dbReference type="SAM" id="MobiDB-lite"/>
    </source>
</evidence>
<accession>A0A951UBK6</accession>
<dbReference type="InterPro" id="IPR011990">
    <property type="entry name" value="TPR-like_helical_dom_sf"/>
</dbReference>
<dbReference type="PANTHER" id="PTHR10098">
    <property type="entry name" value="RAPSYN-RELATED"/>
    <property type="match status" value="1"/>
</dbReference>
<feature type="domain" description="CHAT" evidence="2">
    <location>
        <begin position="878"/>
        <end position="1202"/>
    </location>
</feature>